<keyword evidence="2" id="KW-1185">Reference proteome</keyword>
<dbReference type="PROSITE" id="PS01229">
    <property type="entry name" value="COF_2"/>
    <property type="match status" value="1"/>
</dbReference>
<accession>M8DC86</accession>
<dbReference type="Gene3D" id="3.30.1240.10">
    <property type="match status" value="1"/>
</dbReference>
<dbReference type="STRING" id="1300222.I532_07860"/>
<dbReference type="NCBIfam" id="TIGR01484">
    <property type="entry name" value="HAD-SF-IIB"/>
    <property type="match status" value="1"/>
</dbReference>
<proteinExistence type="predicted"/>
<dbReference type="SFLD" id="SFLDS00003">
    <property type="entry name" value="Haloacid_Dehalogenase"/>
    <property type="match status" value="1"/>
</dbReference>
<dbReference type="OrthoDB" id="9810101at2"/>
<dbReference type="RefSeq" id="WP_003387468.1">
    <property type="nucleotide sequence ID" value="NZ_APBN01000002.1"/>
</dbReference>
<dbReference type="SFLD" id="SFLDG01140">
    <property type="entry name" value="C2.B:_Phosphomannomutase_and_P"/>
    <property type="match status" value="1"/>
</dbReference>
<sequence length="257" mass="28550">MPYKIVFFDIDGTLLNTAHTIPPDTKAAIRRLKANGVRVAIATGRAPYHLAPIADELDIDTFVSFNGSYVVVEGKRIHHTPMSTATLEALEAHAESNQHPMVFLGADTCYANKAGHPDVIDSFHYLKLSPPGYHERYWEQTPIYQAFLYCKETEAKEYLERAHPVTFIRWHPNVLDVLPPNGSKARGIEAVLRHYGLAPEDAVAFGDGLNDKEMLSFVGMGVAMGNAHEDVKPLANLVTRHVDADGIFHGLRQLKLI</sequence>
<dbReference type="InterPro" id="IPR023214">
    <property type="entry name" value="HAD_sf"/>
</dbReference>
<dbReference type="GO" id="GO:0000287">
    <property type="term" value="F:magnesium ion binding"/>
    <property type="evidence" value="ECO:0007669"/>
    <property type="project" value="TreeGrafter"/>
</dbReference>
<dbReference type="GO" id="GO:0016791">
    <property type="term" value="F:phosphatase activity"/>
    <property type="evidence" value="ECO:0007669"/>
    <property type="project" value="UniProtKB-ARBA"/>
</dbReference>
<dbReference type="SFLD" id="SFLDG01144">
    <property type="entry name" value="C2.B.4:_PGP_Like"/>
    <property type="match status" value="1"/>
</dbReference>
<dbReference type="EMBL" id="APBN01000002">
    <property type="protein sequence ID" value="EMT53914.1"/>
    <property type="molecule type" value="Genomic_DNA"/>
</dbReference>
<organism evidence="1 2">
    <name type="scientific">Brevibacillus borstelensis AK1</name>
    <dbReference type="NCBI Taxonomy" id="1300222"/>
    <lineage>
        <taxon>Bacteria</taxon>
        <taxon>Bacillati</taxon>
        <taxon>Bacillota</taxon>
        <taxon>Bacilli</taxon>
        <taxon>Bacillales</taxon>
        <taxon>Paenibacillaceae</taxon>
        <taxon>Brevibacillus</taxon>
    </lineage>
</organism>
<keyword evidence="1" id="KW-0378">Hydrolase</keyword>
<evidence type="ECO:0000313" key="2">
    <source>
        <dbReference type="Proteomes" id="UP000012081"/>
    </source>
</evidence>
<dbReference type="Pfam" id="PF08282">
    <property type="entry name" value="Hydrolase_3"/>
    <property type="match status" value="1"/>
</dbReference>
<dbReference type="PATRIC" id="fig|1300222.3.peg.1617"/>
<dbReference type="CDD" id="cd07517">
    <property type="entry name" value="HAD_HPP"/>
    <property type="match status" value="1"/>
</dbReference>
<evidence type="ECO:0000313" key="1">
    <source>
        <dbReference type="EMBL" id="EMT53914.1"/>
    </source>
</evidence>
<gene>
    <name evidence="1" type="ORF">I532_07860</name>
</gene>
<dbReference type="Gene3D" id="3.40.50.1000">
    <property type="entry name" value="HAD superfamily/HAD-like"/>
    <property type="match status" value="1"/>
</dbReference>
<dbReference type="PANTHER" id="PTHR10000:SF25">
    <property type="entry name" value="PHOSPHATASE YKRA-RELATED"/>
    <property type="match status" value="1"/>
</dbReference>
<dbReference type="SUPFAM" id="SSF56784">
    <property type="entry name" value="HAD-like"/>
    <property type="match status" value="1"/>
</dbReference>
<name>M8DC86_9BACL</name>
<dbReference type="InterPro" id="IPR006379">
    <property type="entry name" value="HAD-SF_hydro_IIB"/>
</dbReference>
<dbReference type="GO" id="GO:0005829">
    <property type="term" value="C:cytosol"/>
    <property type="evidence" value="ECO:0007669"/>
    <property type="project" value="TreeGrafter"/>
</dbReference>
<dbReference type="InterPro" id="IPR000150">
    <property type="entry name" value="Cof"/>
</dbReference>
<comment type="caution">
    <text evidence="1">The sequence shown here is derived from an EMBL/GenBank/DDBJ whole genome shotgun (WGS) entry which is preliminary data.</text>
</comment>
<dbReference type="AlphaFoldDB" id="M8DC86"/>
<dbReference type="NCBIfam" id="TIGR00099">
    <property type="entry name" value="Cof-subfamily"/>
    <property type="match status" value="1"/>
</dbReference>
<dbReference type="PANTHER" id="PTHR10000">
    <property type="entry name" value="PHOSPHOSERINE PHOSPHATASE"/>
    <property type="match status" value="1"/>
</dbReference>
<dbReference type="Proteomes" id="UP000012081">
    <property type="component" value="Unassembled WGS sequence"/>
</dbReference>
<reference evidence="1 2" key="1">
    <citation type="submission" date="2013-03" db="EMBL/GenBank/DDBJ databases">
        <title>Assembly of a new bacterial strain Brevibacillus borstelensis AK1.</title>
        <authorList>
            <person name="Rajan I."/>
            <person name="PoliReddy D."/>
            <person name="Sugumar T."/>
            <person name="Rathinam K."/>
            <person name="Alqarawi S."/>
            <person name="Khalil A.B."/>
            <person name="Sivakumar N."/>
        </authorList>
    </citation>
    <scope>NUCLEOTIDE SEQUENCE [LARGE SCALE GENOMIC DNA]</scope>
    <source>
        <strain evidence="1 2">AK1</strain>
    </source>
</reference>
<protein>
    <submittedName>
        <fullName evidence="1">Hydrolase</fullName>
    </submittedName>
</protein>
<dbReference type="InterPro" id="IPR036412">
    <property type="entry name" value="HAD-like_sf"/>
</dbReference>
<dbReference type="PROSITE" id="PS01228">
    <property type="entry name" value="COF_1"/>
    <property type="match status" value="1"/>
</dbReference>